<comment type="caution">
    <text evidence="1">The sequence shown here is derived from an EMBL/GenBank/DDBJ whole genome shotgun (WGS) entry which is preliminary data.</text>
</comment>
<name>A0A841BYW2_9ACTN</name>
<protein>
    <submittedName>
        <fullName evidence="1">Uncharacterized protein</fullName>
    </submittedName>
</protein>
<evidence type="ECO:0000313" key="1">
    <source>
        <dbReference type="EMBL" id="MBB5872766.1"/>
    </source>
</evidence>
<dbReference type="RefSeq" id="WP_184842906.1">
    <property type="nucleotide sequence ID" value="NZ_JACHMN010000003.1"/>
</dbReference>
<gene>
    <name evidence="1" type="ORF">F4553_006200</name>
</gene>
<accession>A0A841BYW2</accession>
<dbReference type="EMBL" id="JACHMN010000003">
    <property type="protein sequence ID" value="MBB5872766.1"/>
    <property type="molecule type" value="Genomic_DNA"/>
</dbReference>
<dbReference type="Proteomes" id="UP000587527">
    <property type="component" value="Unassembled WGS sequence"/>
</dbReference>
<keyword evidence="2" id="KW-1185">Reference proteome</keyword>
<reference evidence="1 2" key="1">
    <citation type="submission" date="2020-08" db="EMBL/GenBank/DDBJ databases">
        <title>Sequencing the genomes of 1000 actinobacteria strains.</title>
        <authorList>
            <person name="Klenk H.-P."/>
        </authorList>
    </citation>
    <scope>NUCLEOTIDE SEQUENCE [LARGE SCALE GENOMIC DNA]</scope>
    <source>
        <strain evidence="1 2">DSM 45362</strain>
    </source>
</reference>
<organism evidence="1 2">
    <name type="scientific">Allocatelliglobosispora scoriae</name>
    <dbReference type="NCBI Taxonomy" id="643052"/>
    <lineage>
        <taxon>Bacteria</taxon>
        <taxon>Bacillati</taxon>
        <taxon>Actinomycetota</taxon>
        <taxon>Actinomycetes</taxon>
        <taxon>Micromonosporales</taxon>
        <taxon>Micromonosporaceae</taxon>
        <taxon>Allocatelliglobosispora</taxon>
    </lineage>
</organism>
<proteinExistence type="predicted"/>
<dbReference type="AlphaFoldDB" id="A0A841BYW2"/>
<evidence type="ECO:0000313" key="2">
    <source>
        <dbReference type="Proteomes" id="UP000587527"/>
    </source>
</evidence>
<sequence>MSFPRFLSAHEQAVLRRALAADSADAERLRAQIPFTKAIADCACGCASIDLWVKRAPGVLPAAAPAVIAARILDTDNAGILVFVDPDGYLSLLEIFTHADEPITRFPAPELVEPKAA</sequence>